<dbReference type="Pfam" id="PF10694">
    <property type="entry name" value="DUF2500"/>
    <property type="match status" value="1"/>
</dbReference>
<dbReference type="Proteomes" id="UP000609323">
    <property type="component" value="Unassembled WGS sequence"/>
</dbReference>
<keyword evidence="1" id="KW-0472">Membrane</keyword>
<dbReference type="RefSeq" id="WP_094093050.1">
    <property type="nucleotide sequence ID" value="NZ_BMHF01000001.1"/>
</dbReference>
<dbReference type="Gene3D" id="2.40.50.660">
    <property type="match status" value="1"/>
</dbReference>
<dbReference type="EMBL" id="BMHF01000001">
    <property type="protein sequence ID" value="GGA25494.1"/>
    <property type="molecule type" value="Genomic_DNA"/>
</dbReference>
<reference evidence="3" key="1">
    <citation type="journal article" date="2019" name="Int. J. Syst. Evol. Microbiol.">
        <title>The Global Catalogue of Microorganisms (GCM) 10K type strain sequencing project: providing services to taxonomists for standard genome sequencing and annotation.</title>
        <authorList>
            <consortium name="The Broad Institute Genomics Platform"/>
            <consortium name="The Broad Institute Genome Sequencing Center for Infectious Disease"/>
            <person name="Wu L."/>
            <person name="Ma J."/>
        </authorList>
    </citation>
    <scope>NUCLEOTIDE SEQUENCE [LARGE SCALE GENOMIC DNA]</scope>
    <source>
        <strain evidence="3">CGMCC 1.15044</strain>
    </source>
</reference>
<organism evidence="2 3">
    <name type="scientific">Paenibacillus physcomitrellae</name>
    <dbReference type="NCBI Taxonomy" id="1619311"/>
    <lineage>
        <taxon>Bacteria</taxon>
        <taxon>Bacillati</taxon>
        <taxon>Bacillota</taxon>
        <taxon>Bacilli</taxon>
        <taxon>Bacillales</taxon>
        <taxon>Paenibacillaceae</taxon>
        <taxon>Paenibacillus</taxon>
    </lineage>
</organism>
<keyword evidence="3" id="KW-1185">Reference proteome</keyword>
<evidence type="ECO:0000256" key="1">
    <source>
        <dbReference type="SAM" id="Phobius"/>
    </source>
</evidence>
<gene>
    <name evidence="2" type="ORF">GCM10010917_08030</name>
</gene>
<feature type="transmembrane region" description="Helical" evidence="1">
    <location>
        <begin position="15"/>
        <end position="38"/>
    </location>
</feature>
<keyword evidence="1" id="KW-0812">Transmembrane</keyword>
<evidence type="ECO:0000313" key="2">
    <source>
        <dbReference type="EMBL" id="GGA25494.1"/>
    </source>
</evidence>
<accession>A0ABQ1FRS4</accession>
<name>A0ABQ1FRS4_9BACL</name>
<protein>
    <submittedName>
        <fullName evidence="2">Membrane protein</fullName>
    </submittedName>
</protein>
<sequence length="136" mass="15515">MLTGLEMFDVTGSVIPVFFIVIVGILAISAGSGIFRWVRNNRQPVLSVQTTVTSKRTEVSYRHSSDLDTHRSVTRYYITFEVESGDRLEFEVQGEEYGQTAEGDLGNLTFQGTRYLGFRRHVHGYARQFPDIHRSH</sequence>
<keyword evidence="1" id="KW-1133">Transmembrane helix</keyword>
<comment type="caution">
    <text evidence="2">The sequence shown here is derived from an EMBL/GenBank/DDBJ whole genome shotgun (WGS) entry which is preliminary data.</text>
</comment>
<evidence type="ECO:0000313" key="3">
    <source>
        <dbReference type="Proteomes" id="UP000609323"/>
    </source>
</evidence>
<proteinExistence type="predicted"/>
<dbReference type="InterPro" id="IPR019635">
    <property type="entry name" value="DUF2500"/>
</dbReference>